<accession>K1V1Q7</accession>
<comment type="caution">
    <text evidence="3">The sequence shown here is derived from an EMBL/GenBank/DDBJ whole genome shotgun (WGS) entry which is preliminary data.</text>
</comment>
<dbReference type="PROSITE" id="PS50231">
    <property type="entry name" value="RICIN_B_LECTIN"/>
    <property type="match status" value="1"/>
</dbReference>
<feature type="signal peptide" evidence="1">
    <location>
        <begin position="1"/>
        <end position="16"/>
    </location>
</feature>
<proteinExistence type="predicted"/>
<evidence type="ECO:0000256" key="1">
    <source>
        <dbReference type="SAM" id="SignalP"/>
    </source>
</evidence>
<dbReference type="CDD" id="cd00161">
    <property type="entry name" value="beta-trefoil_Ricin-like"/>
    <property type="match status" value="1"/>
</dbReference>
<dbReference type="EMBL" id="AMBO01000401">
    <property type="protein sequence ID" value="EKC97879.1"/>
    <property type="molecule type" value="Genomic_DNA"/>
</dbReference>
<reference evidence="3 4" key="1">
    <citation type="journal article" date="2012" name="Eukaryot. Cell">
        <title>Genome sequence of the Trichosporon asahii environmental strain CBS 8904.</title>
        <authorList>
            <person name="Yang R.Y."/>
            <person name="Li H.T."/>
            <person name="Zhu H."/>
            <person name="Zhou G.P."/>
            <person name="Wang M."/>
            <person name="Wang L."/>
        </authorList>
    </citation>
    <scope>NUCLEOTIDE SEQUENCE [LARGE SCALE GENOMIC DNA]</scope>
    <source>
        <strain evidence="3 4">CBS 8904</strain>
    </source>
</reference>
<dbReference type="AlphaFoldDB" id="K1V1Q7"/>
<dbReference type="Proteomes" id="UP000006757">
    <property type="component" value="Unassembled WGS sequence"/>
</dbReference>
<feature type="domain" description="Ricin B lectin" evidence="2">
    <location>
        <begin position="62"/>
        <end position="173"/>
    </location>
</feature>
<evidence type="ECO:0000313" key="3">
    <source>
        <dbReference type="EMBL" id="EKC97879.1"/>
    </source>
</evidence>
<sequence length="181" mass="19616">MLTALVLALAASGASAARIKWAGSQGPSAGFLAVNGGDLQNDGKAITYVISQCGADSSSTNNRRLVHTNWDFRVGEETKFKISEEGANLCLDAGLQQYNGSPVKVWECLDGVPQQQWFVSNEGQFKLANTGMSLHASDRANQIDFCVDVKDGEVTAEQLQLWQCTEGNANQVWHTVFITNF</sequence>
<keyword evidence="4" id="KW-1185">Reference proteome</keyword>
<evidence type="ECO:0000259" key="2">
    <source>
        <dbReference type="Pfam" id="PF00652"/>
    </source>
</evidence>
<dbReference type="HOGENOM" id="CLU_095794_3_1_1"/>
<dbReference type="InParanoid" id="K1V1Q7"/>
<protein>
    <submittedName>
        <fullName evidence="3">Carbohydrate-binding module family 13 protein/putative endo-1,3-beta-glucanase</fullName>
    </submittedName>
</protein>
<dbReference type="InterPro" id="IPR035992">
    <property type="entry name" value="Ricin_B-like_lectins"/>
</dbReference>
<feature type="chain" id="PRO_5003851793" evidence="1">
    <location>
        <begin position="17"/>
        <end position="181"/>
    </location>
</feature>
<keyword evidence="1" id="KW-0732">Signal</keyword>
<dbReference type="InterPro" id="IPR000772">
    <property type="entry name" value="Ricin_B_lectin"/>
</dbReference>
<name>K1V1Q7_TRIAC</name>
<organism evidence="3 4">
    <name type="scientific">Trichosporon asahii var. asahii (strain CBS 8904)</name>
    <name type="common">Yeast</name>
    <dbReference type="NCBI Taxonomy" id="1220162"/>
    <lineage>
        <taxon>Eukaryota</taxon>
        <taxon>Fungi</taxon>
        <taxon>Dikarya</taxon>
        <taxon>Basidiomycota</taxon>
        <taxon>Agaricomycotina</taxon>
        <taxon>Tremellomycetes</taxon>
        <taxon>Trichosporonales</taxon>
        <taxon>Trichosporonaceae</taxon>
        <taxon>Trichosporon</taxon>
    </lineage>
</organism>
<gene>
    <name evidence="3" type="ORF">A1Q2_07882</name>
</gene>
<dbReference type="Pfam" id="PF00652">
    <property type="entry name" value="Ricin_B_lectin"/>
    <property type="match status" value="1"/>
</dbReference>
<dbReference type="OrthoDB" id="1887033at2759"/>
<dbReference type="SUPFAM" id="SSF50370">
    <property type="entry name" value="Ricin B-like lectins"/>
    <property type="match status" value="1"/>
</dbReference>
<evidence type="ECO:0000313" key="4">
    <source>
        <dbReference type="Proteomes" id="UP000006757"/>
    </source>
</evidence>
<dbReference type="Gene3D" id="2.80.10.50">
    <property type="match status" value="1"/>
</dbReference>